<keyword evidence="3" id="KW-0808">Transferase</keyword>
<protein>
    <submittedName>
        <fullName evidence="3">Glutathione S-transferase</fullName>
        <ecNumber evidence="3">2.5.1.18</ecNumber>
    </submittedName>
</protein>
<dbReference type="EMBL" id="JAASQV010000005">
    <property type="protein sequence ID" value="NIJ67105.1"/>
    <property type="molecule type" value="Genomic_DNA"/>
</dbReference>
<evidence type="ECO:0000259" key="1">
    <source>
        <dbReference type="PROSITE" id="PS50404"/>
    </source>
</evidence>
<dbReference type="InterPro" id="IPR010987">
    <property type="entry name" value="Glutathione-S-Trfase_C-like"/>
</dbReference>
<dbReference type="RefSeq" id="WP_167301396.1">
    <property type="nucleotide sequence ID" value="NZ_JAASQV010000005.1"/>
</dbReference>
<dbReference type="PANTHER" id="PTHR44051">
    <property type="entry name" value="GLUTATHIONE S-TRANSFERASE-RELATED"/>
    <property type="match status" value="1"/>
</dbReference>
<proteinExistence type="predicted"/>
<dbReference type="CDD" id="cd03207">
    <property type="entry name" value="GST_C_8"/>
    <property type="match status" value="1"/>
</dbReference>
<keyword evidence="4" id="KW-1185">Reference proteome</keyword>
<dbReference type="Pfam" id="PF13410">
    <property type="entry name" value="GST_C_2"/>
    <property type="match status" value="1"/>
</dbReference>
<evidence type="ECO:0000313" key="3">
    <source>
        <dbReference type="EMBL" id="NIJ67105.1"/>
    </source>
</evidence>
<organism evidence="3 4">
    <name type="scientific">Sphingomonas leidyi</name>
    <dbReference type="NCBI Taxonomy" id="68569"/>
    <lineage>
        <taxon>Bacteria</taxon>
        <taxon>Pseudomonadati</taxon>
        <taxon>Pseudomonadota</taxon>
        <taxon>Alphaproteobacteria</taxon>
        <taxon>Sphingomonadales</taxon>
        <taxon>Sphingomonadaceae</taxon>
        <taxon>Sphingomonas</taxon>
    </lineage>
</organism>
<dbReference type="GO" id="GO:0004364">
    <property type="term" value="F:glutathione transferase activity"/>
    <property type="evidence" value="ECO:0007669"/>
    <property type="project" value="UniProtKB-EC"/>
</dbReference>
<dbReference type="EC" id="2.5.1.18" evidence="3"/>
<dbReference type="PROSITE" id="PS50405">
    <property type="entry name" value="GST_CTER"/>
    <property type="match status" value="1"/>
</dbReference>
<feature type="domain" description="GST N-terminal" evidence="1">
    <location>
        <begin position="8"/>
        <end position="87"/>
    </location>
</feature>
<dbReference type="CDD" id="cd03046">
    <property type="entry name" value="GST_N_GTT1_like"/>
    <property type="match status" value="1"/>
</dbReference>
<dbReference type="InterPro" id="IPR036249">
    <property type="entry name" value="Thioredoxin-like_sf"/>
</dbReference>
<dbReference type="SUPFAM" id="SSF52833">
    <property type="entry name" value="Thioredoxin-like"/>
    <property type="match status" value="1"/>
</dbReference>
<dbReference type="PANTHER" id="PTHR44051:SF8">
    <property type="entry name" value="GLUTATHIONE S-TRANSFERASE GSTA"/>
    <property type="match status" value="1"/>
</dbReference>
<reference evidence="3 4" key="1">
    <citation type="submission" date="2020-03" db="EMBL/GenBank/DDBJ databases">
        <title>Genomic Encyclopedia of Type Strains, Phase IV (KMG-IV): sequencing the most valuable type-strain genomes for metagenomic binning, comparative biology and taxonomic classification.</title>
        <authorList>
            <person name="Goeker M."/>
        </authorList>
    </citation>
    <scope>NUCLEOTIDE SEQUENCE [LARGE SCALE GENOMIC DNA]</scope>
    <source>
        <strain evidence="3 4">DSM 4733</strain>
    </source>
</reference>
<accession>A0A7X5V424</accession>
<name>A0A7X5V424_9SPHN</name>
<dbReference type="Pfam" id="PF02798">
    <property type="entry name" value="GST_N"/>
    <property type="match status" value="1"/>
</dbReference>
<sequence length="217" mass="24125">MTVEITGFNWVPDFARGYVRDLRPRWACEEIGLPYAMRLISPVPPKPASYFGEQPWGQVPVLHDGDIRLFESGAILLHLAEKDTRLLSRDPQQRATSIAWLFAALNSVEPGLFELGNVTLFSKDAEWAKLRLPSLMEDMGKRLDRLADALGEREWLGEDFSVADIAMVTVLRNADGSTLITSRPALAAYVERGMARPAFRRAMAAQLADFQPAPVAA</sequence>
<evidence type="ECO:0000259" key="2">
    <source>
        <dbReference type="PROSITE" id="PS50405"/>
    </source>
</evidence>
<evidence type="ECO:0000313" key="4">
    <source>
        <dbReference type="Proteomes" id="UP000564677"/>
    </source>
</evidence>
<dbReference type="FunFam" id="3.40.30.10:FF:000331">
    <property type="entry name" value="Glutathione S-transferase"/>
    <property type="match status" value="1"/>
</dbReference>
<gene>
    <name evidence="3" type="ORF">FHR20_004083</name>
</gene>
<dbReference type="InterPro" id="IPR036282">
    <property type="entry name" value="Glutathione-S-Trfase_C_sf"/>
</dbReference>
<dbReference type="SFLD" id="SFLDG00358">
    <property type="entry name" value="Main_(cytGST)"/>
    <property type="match status" value="1"/>
</dbReference>
<dbReference type="InterPro" id="IPR040079">
    <property type="entry name" value="Glutathione_S-Trfase"/>
</dbReference>
<dbReference type="SFLD" id="SFLDS00019">
    <property type="entry name" value="Glutathione_Transferase_(cytos"/>
    <property type="match status" value="1"/>
</dbReference>
<dbReference type="Gene3D" id="3.40.30.10">
    <property type="entry name" value="Glutaredoxin"/>
    <property type="match status" value="1"/>
</dbReference>
<comment type="caution">
    <text evidence="3">The sequence shown here is derived from an EMBL/GenBank/DDBJ whole genome shotgun (WGS) entry which is preliminary data.</text>
</comment>
<dbReference type="AlphaFoldDB" id="A0A7X5V424"/>
<dbReference type="Gene3D" id="1.20.1050.10">
    <property type="match status" value="1"/>
</dbReference>
<dbReference type="InterPro" id="IPR004045">
    <property type="entry name" value="Glutathione_S-Trfase_N"/>
</dbReference>
<dbReference type="SUPFAM" id="SSF47616">
    <property type="entry name" value="GST C-terminal domain-like"/>
    <property type="match status" value="1"/>
</dbReference>
<feature type="domain" description="GST C-terminal" evidence="2">
    <location>
        <begin position="90"/>
        <end position="215"/>
    </location>
</feature>
<dbReference type="PROSITE" id="PS50404">
    <property type="entry name" value="GST_NTER"/>
    <property type="match status" value="1"/>
</dbReference>
<dbReference type="Proteomes" id="UP000564677">
    <property type="component" value="Unassembled WGS sequence"/>
</dbReference>